<dbReference type="SUPFAM" id="SSF53850">
    <property type="entry name" value="Periplasmic binding protein-like II"/>
    <property type="match status" value="1"/>
</dbReference>
<evidence type="ECO:0000256" key="1">
    <source>
        <dbReference type="ARBA" id="ARBA00008725"/>
    </source>
</evidence>
<feature type="signal peptide" evidence="5">
    <location>
        <begin position="1"/>
        <end position="19"/>
    </location>
</feature>
<evidence type="ECO:0000259" key="6">
    <source>
        <dbReference type="Pfam" id="PF12849"/>
    </source>
</evidence>
<dbReference type="Gene3D" id="3.40.190.10">
    <property type="entry name" value="Periplasmic binding protein-like II"/>
    <property type="match status" value="2"/>
</dbReference>
<dbReference type="PANTHER" id="PTHR42996">
    <property type="entry name" value="PHOSPHATE-BINDING PROTEIN PSTS"/>
    <property type="match status" value="1"/>
</dbReference>
<dbReference type="AlphaFoldDB" id="A0A6J4IX04"/>
<dbReference type="InterPro" id="IPR005673">
    <property type="entry name" value="ABC_phos-bd_PstS"/>
</dbReference>
<keyword evidence="5" id="KW-0732">Signal</keyword>
<proteinExistence type="inferred from homology"/>
<evidence type="ECO:0000256" key="3">
    <source>
        <dbReference type="ARBA" id="ARBA00022592"/>
    </source>
</evidence>
<keyword evidence="3 4" id="KW-0592">Phosphate transport</keyword>
<feature type="domain" description="PBP" evidence="6">
    <location>
        <begin position="43"/>
        <end position="329"/>
    </location>
</feature>
<dbReference type="Pfam" id="PF12849">
    <property type="entry name" value="PBP_like_2"/>
    <property type="match status" value="1"/>
</dbReference>
<dbReference type="CDD" id="cd13565">
    <property type="entry name" value="PBP2_PstS"/>
    <property type="match status" value="1"/>
</dbReference>
<gene>
    <name evidence="7" type="ORF">AVDCRST_MAG50-2804</name>
</gene>
<evidence type="ECO:0000256" key="4">
    <source>
        <dbReference type="PIRNR" id="PIRNR002756"/>
    </source>
</evidence>
<reference evidence="7" key="1">
    <citation type="submission" date="2020-02" db="EMBL/GenBank/DDBJ databases">
        <authorList>
            <person name="Meier V. D."/>
        </authorList>
    </citation>
    <scope>NUCLEOTIDE SEQUENCE</scope>
    <source>
        <strain evidence="7">AVDCRST_MAG50</strain>
    </source>
</reference>
<evidence type="ECO:0000256" key="2">
    <source>
        <dbReference type="ARBA" id="ARBA00022448"/>
    </source>
</evidence>
<keyword evidence="2 4" id="KW-0813">Transport</keyword>
<accession>A0A6J4IX04</accession>
<protein>
    <recommendedName>
        <fullName evidence="4">Phosphate-binding protein</fullName>
    </recommendedName>
</protein>
<organism evidence="7">
    <name type="scientific">uncultured Acidimicrobiales bacterium</name>
    <dbReference type="NCBI Taxonomy" id="310071"/>
    <lineage>
        <taxon>Bacteria</taxon>
        <taxon>Bacillati</taxon>
        <taxon>Actinomycetota</taxon>
        <taxon>Acidimicrobiia</taxon>
        <taxon>Acidimicrobiales</taxon>
        <taxon>environmental samples</taxon>
    </lineage>
</organism>
<comment type="similarity">
    <text evidence="1 4">Belongs to the PstS family.</text>
</comment>
<dbReference type="PIRSF" id="PIRSF002756">
    <property type="entry name" value="PstS"/>
    <property type="match status" value="1"/>
</dbReference>
<dbReference type="NCBIfam" id="TIGR00975">
    <property type="entry name" value="3a0107s03"/>
    <property type="match status" value="1"/>
</dbReference>
<evidence type="ECO:0000313" key="7">
    <source>
        <dbReference type="EMBL" id="CAA9261840.1"/>
    </source>
</evidence>
<evidence type="ECO:0000256" key="5">
    <source>
        <dbReference type="SAM" id="SignalP"/>
    </source>
</evidence>
<name>A0A6J4IX04_9ACTN</name>
<sequence length="360" mass="37588">MIRSAFPFGRLLAVLAAFALVAAGCGGADDTVGTQADSETPRLASATLNASGATFPMAFYEEVIASFKEAQPSVTVNYAGGGSGKGRQELQDGLVDFAGSDGLVKAEDVPKYKNGEFLYVPTVTAPITVSYNLPDVKDMKLDADTVAKIFQRQITTWDDAAIKALNPDARLPSTPITVARRSDGSGTTENFTKYLVSAAPSTWTLKSGSTVEWPADTQAGNGNNGVAGIVKGTVGAVGYVDLSDAKASSLQFATLKNAAGKFVAPTLDGTSAALEGATVNADLSYDPLNAKGEKAYPIAAPTWILVYKNQTDKAKAEALKGFLTYLLNDGQDLAEDADYAPLPKSLKDKALAQLNSIVIP</sequence>
<dbReference type="InterPro" id="IPR024370">
    <property type="entry name" value="PBP_domain"/>
</dbReference>
<dbReference type="EMBL" id="CADCTF010000130">
    <property type="protein sequence ID" value="CAA9261840.1"/>
    <property type="molecule type" value="Genomic_DNA"/>
</dbReference>
<dbReference type="PANTHER" id="PTHR42996:SF1">
    <property type="entry name" value="PHOSPHATE-BINDING PROTEIN PSTS"/>
    <property type="match status" value="1"/>
</dbReference>
<dbReference type="GO" id="GO:0043190">
    <property type="term" value="C:ATP-binding cassette (ABC) transporter complex"/>
    <property type="evidence" value="ECO:0007669"/>
    <property type="project" value="InterPro"/>
</dbReference>
<dbReference type="GO" id="GO:0042301">
    <property type="term" value="F:phosphate ion binding"/>
    <property type="evidence" value="ECO:0007669"/>
    <property type="project" value="InterPro"/>
</dbReference>
<dbReference type="InterPro" id="IPR050962">
    <property type="entry name" value="Phosphate-bind_PstS"/>
</dbReference>
<feature type="chain" id="PRO_5039526085" description="Phosphate-binding protein" evidence="5">
    <location>
        <begin position="20"/>
        <end position="360"/>
    </location>
</feature>
<dbReference type="PROSITE" id="PS51257">
    <property type="entry name" value="PROKAR_LIPOPROTEIN"/>
    <property type="match status" value="1"/>
</dbReference>
<dbReference type="GO" id="GO:0035435">
    <property type="term" value="P:phosphate ion transmembrane transport"/>
    <property type="evidence" value="ECO:0007669"/>
    <property type="project" value="InterPro"/>
</dbReference>